<proteinExistence type="predicted"/>
<dbReference type="Gene3D" id="3.40.50.720">
    <property type="entry name" value="NAD(P)-binding Rossmann-like Domain"/>
    <property type="match status" value="1"/>
</dbReference>
<dbReference type="Proteomes" id="UP000004483">
    <property type="component" value="Unassembled WGS sequence"/>
</dbReference>
<protein>
    <recommendedName>
        <fullName evidence="1">NmrA-like domain-containing protein</fullName>
    </recommendedName>
</protein>
<name>C2EUE1_9LACO</name>
<feature type="domain" description="NmrA-like" evidence="1">
    <location>
        <begin position="7"/>
        <end position="255"/>
    </location>
</feature>
<dbReference type="eggNOG" id="COG0702">
    <property type="taxonomic scope" value="Bacteria"/>
</dbReference>
<dbReference type="PANTHER" id="PTHR47129:SF1">
    <property type="entry name" value="NMRA-LIKE DOMAIN-CONTAINING PROTEIN"/>
    <property type="match status" value="1"/>
</dbReference>
<dbReference type="InterPro" id="IPR008030">
    <property type="entry name" value="NmrA-like"/>
</dbReference>
<gene>
    <name evidence="2" type="ORF">HMPREF0549_1077</name>
</gene>
<reference evidence="2 3" key="1">
    <citation type="submission" date="2009-01" db="EMBL/GenBank/DDBJ databases">
        <authorList>
            <person name="Qin X."/>
            <person name="Bachman B."/>
            <person name="Battles P."/>
            <person name="Bell A."/>
            <person name="Bess C."/>
            <person name="Bickham C."/>
            <person name="Chaboub L."/>
            <person name="Chen D."/>
            <person name="Coyle M."/>
            <person name="Deiros D.R."/>
            <person name="Dinh H."/>
            <person name="Forbes L."/>
            <person name="Fowler G."/>
            <person name="Francisco L."/>
            <person name="Fu Q."/>
            <person name="Gubbala S."/>
            <person name="Hale W."/>
            <person name="Han Y."/>
            <person name="Hemphill L."/>
            <person name="Highlander S.K."/>
            <person name="Hirani K."/>
            <person name="Hogues M."/>
            <person name="Jackson L."/>
            <person name="Jakkamsetti A."/>
            <person name="Javaid M."/>
            <person name="Jiang H."/>
            <person name="Korchina V."/>
            <person name="Kovar C."/>
            <person name="Lara F."/>
            <person name="Lee S."/>
            <person name="Mata R."/>
            <person name="Mathew T."/>
            <person name="Moen C."/>
            <person name="Morales K."/>
            <person name="Munidasa M."/>
            <person name="Nazareth L."/>
            <person name="Ngo R."/>
            <person name="Nguyen L."/>
            <person name="Okwuonu G."/>
            <person name="Ongeri F."/>
            <person name="Patil S."/>
            <person name="Petrosino J."/>
            <person name="Pham C."/>
            <person name="Pham P."/>
            <person name="Pu L.-L."/>
            <person name="Puazo M."/>
            <person name="Raj R."/>
            <person name="Reid J."/>
            <person name="Rouhana J."/>
            <person name="Saada N."/>
            <person name="Shang Y."/>
            <person name="Simmons D."/>
            <person name="Thornton R."/>
            <person name="Warren J."/>
            <person name="Weissenberger G."/>
            <person name="Zhang J."/>
            <person name="Zhang L."/>
            <person name="Zhou C."/>
            <person name="Zhu D."/>
            <person name="Muzny D."/>
            <person name="Worley K."/>
            <person name="Gibbs R."/>
        </authorList>
    </citation>
    <scope>NUCLEOTIDE SEQUENCE [LARGE SCALE GENOMIC DNA]</scope>
    <source>
        <strain evidence="2 3">ATCC 49540</strain>
    </source>
</reference>
<dbReference type="AlphaFoldDB" id="C2EUE1"/>
<evidence type="ECO:0000313" key="2">
    <source>
        <dbReference type="EMBL" id="EEJ40493.1"/>
    </source>
</evidence>
<dbReference type="EMBL" id="ACGV01000127">
    <property type="protein sequence ID" value="EEJ40493.1"/>
    <property type="molecule type" value="Genomic_DNA"/>
</dbReference>
<dbReference type="Pfam" id="PF05368">
    <property type="entry name" value="NmrA"/>
    <property type="match status" value="1"/>
</dbReference>
<dbReference type="Gene3D" id="3.90.25.10">
    <property type="entry name" value="UDP-galactose 4-epimerase, domain 1"/>
    <property type="match status" value="1"/>
</dbReference>
<dbReference type="HOGENOM" id="CLU_007383_10_7_9"/>
<dbReference type="SUPFAM" id="SSF51735">
    <property type="entry name" value="NAD(P)-binding Rossmann-fold domains"/>
    <property type="match status" value="1"/>
</dbReference>
<dbReference type="STRING" id="1423814.HMPREF0549_1077"/>
<comment type="caution">
    <text evidence="2">The sequence shown here is derived from an EMBL/GenBank/DDBJ whole genome shotgun (WGS) entry which is preliminary data.</text>
</comment>
<dbReference type="InterPro" id="IPR052718">
    <property type="entry name" value="NmrA-type_oxidoreductase"/>
</dbReference>
<evidence type="ECO:0000259" key="1">
    <source>
        <dbReference type="Pfam" id="PF05368"/>
    </source>
</evidence>
<organism evidence="2 3">
    <name type="scientific">Limosilactobacillus vaginalis DSM 5837 = ATCC 49540</name>
    <dbReference type="NCBI Taxonomy" id="1423814"/>
    <lineage>
        <taxon>Bacteria</taxon>
        <taxon>Bacillati</taxon>
        <taxon>Bacillota</taxon>
        <taxon>Bacilli</taxon>
        <taxon>Lactobacillales</taxon>
        <taxon>Lactobacillaceae</taxon>
        <taxon>Limosilactobacillus</taxon>
    </lineage>
</organism>
<accession>C2EUE1</accession>
<dbReference type="PATRIC" id="fig|1423814.6.peg.1500"/>
<evidence type="ECO:0000313" key="3">
    <source>
        <dbReference type="Proteomes" id="UP000004483"/>
    </source>
</evidence>
<dbReference type="PANTHER" id="PTHR47129">
    <property type="entry name" value="QUINONE OXIDOREDUCTASE 2"/>
    <property type="match status" value="1"/>
</dbReference>
<dbReference type="InterPro" id="IPR036291">
    <property type="entry name" value="NAD(P)-bd_dom_sf"/>
</dbReference>
<sequence length="291" mass="32430">MIIMKYLITGATGHLGRLVVQELSKQVPINNIRLGVHTPAKATGFKKAGYELATIDYQNTATMNQAFQNIDVLIYIPSLTYKVQARINEFENTLTAVKESGVSTIIDVSFIADQANNPFQMAGYYAYLPARLASTGLHYAVIKNSLYADPLIPYLPELIKRQNIIYPIGDQAMSFISRQDSAEAIANVAVKPYLYNHGQNYLLTMKQNYNMVELSQIMTTVTGNTIGYNPVSISEFADIYRSEGNGDELASMYKAAAMGLMNDVTNDFQHITGHDPQNMKDFLISNYQPTH</sequence>